<reference evidence="4 5" key="1">
    <citation type="submission" date="2016-11" db="EMBL/GenBank/DDBJ databases">
        <authorList>
            <person name="Jaros S."/>
            <person name="Januszkiewicz K."/>
            <person name="Wedrychowicz H."/>
        </authorList>
    </citation>
    <scope>NUCLEOTIDE SEQUENCE [LARGE SCALE GENOMIC DNA]</scope>
    <source>
        <strain evidence="4 5">DSM 26910</strain>
    </source>
</reference>
<name>A0A1M4Y761_9BACT</name>
<keyword evidence="5" id="KW-1185">Reference proteome</keyword>
<dbReference type="OrthoDB" id="1098987at2"/>
<feature type="domain" description="FecR protein" evidence="2">
    <location>
        <begin position="119"/>
        <end position="212"/>
    </location>
</feature>
<dbReference type="PANTHER" id="PTHR30273">
    <property type="entry name" value="PERIPLASMIC SIGNAL SENSOR AND SIGMA FACTOR ACTIVATOR FECR-RELATED"/>
    <property type="match status" value="1"/>
</dbReference>
<dbReference type="PIRSF" id="PIRSF018266">
    <property type="entry name" value="FecR"/>
    <property type="match status" value="1"/>
</dbReference>
<feature type="domain" description="Protein FecR C-terminal" evidence="3">
    <location>
        <begin position="258"/>
        <end position="321"/>
    </location>
</feature>
<dbReference type="EMBL" id="FQUM01000003">
    <property type="protein sequence ID" value="SHF01601.1"/>
    <property type="molecule type" value="Genomic_DNA"/>
</dbReference>
<dbReference type="Gene3D" id="3.55.50.30">
    <property type="match status" value="1"/>
</dbReference>
<dbReference type="GO" id="GO:0016989">
    <property type="term" value="F:sigma factor antagonist activity"/>
    <property type="evidence" value="ECO:0007669"/>
    <property type="project" value="TreeGrafter"/>
</dbReference>
<dbReference type="Pfam" id="PF04773">
    <property type="entry name" value="FecR"/>
    <property type="match status" value="1"/>
</dbReference>
<accession>A0A1M4Y761</accession>
<keyword evidence="1" id="KW-1133">Transmembrane helix</keyword>
<sequence>MNKTNQDRIWELGVANIYNEAGKEEKEELKLLSENADNEKVKESIAGIREKLGNTGSLQNSSSLLSWEKISQHLRKKQIKLHLTLLKYAAIIIFAFGVGILFQKYWSFKPTTSPVYTEVRVPFGQMSEITLYDGTRVWLNSGTTLRYSDSFGTSDRKVELIGEAFFKVMKSEIPFRVKIKNNEIEVLGTSFAAIAYPDEIFSQVTLVEGSVQINDRQGRALTHLKPKQQVNLPDDVKKKITTTEVNTAFYESWINGEIKFDNEKLVDVARRMERWYNVEIFFESEEVSAVRFTGTVLKNKPIDQSMKAICMLLSINAEYQNNLNTKDVITISK</sequence>
<evidence type="ECO:0000313" key="5">
    <source>
        <dbReference type="Proteomes" id="UP000184164"/>
    </source>
</evidence>
<organism evidence="4 5">
    <name type="scientific">Mariniphaga anaerophila</name>
    <dbReference type="NCBI Taxonomy" id="1484053"/>
    <lineage>
        <taxon>Bacteria</taxon>
        <taxon>Pseudomonadati</taxon>
        <taxon>Bacteroidota</taxon>
        <taxon>Bacteroidia</taxon>
        <taxon>Marinilabiliales</taxon>
        <taxon>Prolixibacteraceae</taxon>
        <taxon>Mariniphaga</taxon>
    </lineage>
</organism>
<evidence type="ECO:0000259" key="3">
    <source>
        <dbReference type="Pfam" id="PF16344"/>
    </source>
</evidence>
<evidence type="ECO:0000259" key="2">
    <source>
        <dbReference type="Pfam" id="PF04773"/>
    </source>
</evidence>
<dbReference type="InterPro" id="IPR032508">
    <property type="entry name" value="FecR_C"/>
</dbReference>
<protein>
    <submittedName>
        <fullName evidence="4">FecR family protein</fullName>
    </submittedName>
</protein>
<dbReference type="STRING" id="1484053.SAMN05444274_103257"/>
<keyword evidence="1" id="KW-0812">Transmembrane</keyword>
<dbReference type="InterPro" id="IPR012373">
    <property type="entry name" value="Ferrdict_sens_TM"/>
</dbReference>
<feature type="transmembrane region" description="Helical" evidence="1">
    <location>
        <begin position="85"/>
        <end position="106"/>
    </location>
</feature>
<evidence type="ECO:0000313" key="4">
    <source>
        <dbReference type="EMBL" id="SHF01601.1"/>
    </source>
</evidence>
<keyword evidence="1" id="KW-0472">Membrane</keyword>
<dbReference type="AlphaFoldDB" id="A0A1M4Y761"/>
<dbReference type="InterPro" id="IPR006860">
    <property type="entry name" value="FecR"/>
</dbReference>
<dbReference type="RefSeq" id="WP_073000320.1">
    <property type="nucleotide sequence ID" value="NZ_FQUM01000003.1"/>
</dbReference>
<proteinExistence type="predicted"/>
<dbReference type="PANTHER" id="PTHR30273:SF2">
    <property type="entry name" value="PROTEIN FECR"/>
    <property type="match status" value="1"/>
</dbReference>
<evidence type="ECO:0000256" key="1">
    <source>
        <dbReference type="SAM" id="Phobius"/>
    </source>
</evidence>
<dbReference type="Pfam" id="PF16344">
    <property type="entry name" value="FecR_C"/>
    <property type="match status" value="1"/>
</dbReference>
<dbReference type="Gene3D" id="2.60.120.1440">
    <property type="match status" value="1"/>
</dbReference>
<gene>
    <name evidence="4" type="ORF">SAMN05444274_103257</name>
</gene>
<dbReference type="Proteomes" id="UP000184164">
    <property type="component" value="Unassembled WGS sequence"/>
</dbReference>